<evidence type="ECO:0000313" key="2">
    <source>
        <dbReference type="Proteomes" id="UP000276133"/>
    </source>
</evidence>
<gene>
    <name evidence="1" type="ORF">BpHYR1_003375</name>
</gene>
<protein>
    <submittedName>
        <fullName evidence="1">Uncharacterized protein</fullName>
    </submittedName>
</protein>
<comment type="caution">
    <text evidence="1">The sequence shown here is derived from an EMBL/GenBank/DDBJ whole genome shotgun (WGS) entry which is preliminary data.</text>
</comment>
<dbReference type="EMBL" id="REGN01000598">
    <property type="protein sequence ID" value="RNA40751.1"/>
    <property type="molecule type" value="Genomic_DNA"/>
</dbReference>
<sequence length="64" mass="7845">MSPTIQRKYSYFYSYWSKYSSKYSSSYSYSSFFRLPFSFILSNASFENNNQYLSSVFYKRMFFS</sequence>
<dbReference type="AlphaFoldDB" id="A0A3M7SY54"/>
<reference evidence="1 2" key="1">
    <citation type="journal article" date="2018" name="Sci. Rep.">
        <title>Genomic signatures of local adaptation to the degree of environmental predictability in rotifers.</title>
        <authorList>
            <person name="Franch-Gras L."/>
            <person name="Hahn C."/>
            <person name="Garcia-Roger E.M."/>
            <person name="Carmona M.J."/>
            <person name="Serra M."/>
            <person name="Gomez A."/>
        </authorList>
    </citation>
    <scope>NUCLEOTIDE SEQUENCE [LARGE SCALE GENOMIC DNA]</scope>
    <source>
        <strain evidence="1">HYR1</strain>
    </source>
</reference>
<organism evidence="1 2">
    <name type="scientific">Brachionus plicatilis</name>
    <name type="common">Marine rotifer</name>
    <name type="synonym">Brachionus muelleri</name>
    <dbReference type="NCBI Taxonomy" id="10195"/>
    <lineage>
        <taxon>Eukaryota</taxon>
        <taxon>Metazoa</taxon>
        <taxon>Spiralia</taxon>
        <taxon>Gnathifera</taxon>
        <taxon>Rotifera</taxon>
        <taxon>Eurotatoria</taxon>
        <taxon>Monogononta</taxon>
        <taxon>Pseudotrocha</taxon>
        <taxon>Ploima</taxon>
        <taxon>Brachionidae</taxon>
        <taxon>Brachionus</taxon>
    </lineage>
</organism>
<keyword evidence="2" id="KW-1185">Reference proteome</keyword>
<dbReference type="Proteomes" id="UP000276133">
    <property type="component" value="Unassembled WGS sequence"/>
</dbReference>
<accession>A0A3M7SY54</accession>
<name>A0A3M7SY54_BRAPC</name>
<proteinExistence type="predicted"/>
<evidence type="ECO:0000313" key="1">
    <source>
        <dbReference type="EMBL" id="RNA40751.1"/>
    </source>
</evidence>